<dbReference type="EMBL" id="ABCA03000033">
    <property type="protein sequence ID" value="EDS01658.1"/>
    <property type="molecule type" value="Genomic_DNA"/>
</dbReference>
<organism evidence="1 2">
    <name type="scientific">[Eubacterium] siraeum DSM 15702</name>
    <dbReference type="NCBI Taxonomy" id="428128"/>
    <lineage>
        <taxon>Bacteria</taxon>
        <taxon>Bacillati</taxon>
        <taxon>Bacillota</taxon>
        <taxon>Clostridia</taxon>
        <taxon>Eubacteriales</taxon>
        <taxon>Oscillospiraceae</taxon>
        <taxon>Oscillospiraceae incertae sedis</taxon>
    </lineage>
</organism>
<dbReference type="AlphaFoldDB" id="B0MKW4"/>
<sequence length="63" mass="7400">MKTFTDRENVEEISFTVSEKVENFHFPYRVKKSVNYRDFHCQGKSIIINNTSVGAEVARQKVF</sequence>
<dbReference type="Proteomes" id="UP000005326">
    <property type="component" value="Unassembled WGS sequence"/>
</dbReference>
<gene>
    <name evidence="1" type="ORF">EUBSIR_00456</name>
</gene>
<evidence type="ECO:0000313" key="1">
    <source>
        <dbReference type="EMBL" id="EDS01658.1"/>
    </source>
</evidence>
<reference evidence="1" key="2">
    <citation type="submission" date="2014-06" db="EMBL/GenBank/DDBJ databases">
        <title>Draft genome sequence of Eubacterium siraeum (DSM 15702).</title>
        <authorList>
            <person name="Sudarsanam P."/>
            <person name="Ley R."/>
            <person name="Guruge J."/>
            <person name="Turnbaugh P.J."/>
            <person name="Mahowald M."/>
            <person name="Liep D."/>
            <person name="Gordon J."/>
        </authorList>
    </citation>
    <scope>NUCLEOTIDE SEQUENCE</scope>
    <source>
        <strain evidence="1">DSM 15702</strain>
    </source>
</reference>
<reference evidence="1" key="1">
    <citation type="submission" date="2007-10" db="EMBL/GenBank/DDBJ databases">
        <authorList>
            <person name="Fulton L."/>
            <person name="Clifton S."/>
            <person name="Fulton B."/>
            <person name="Xu J."/>
            <person name="Minx P."/>
            <person name="Pepin K.H."/>
            <person name="Johnson M."/>
            <person name="Thiruvilangam P."/>
            <person name="Bhonagiri V."/>
            <person name="Nash W.E."/>
            <person name="Mardis E.R."/>
            <person name="Wilson R.K."/>
        </authorList>
    </citation>
    <scope>NUCLEOTIDE SEQUENCE [LARGE SCALE GENOMIC DNA]</scope>
    <source>
        <strain evidence="1">DSM 15702</strain>
    </source>
</reference>
<keyword evidence="2" id="KW-1185">Reference proteome</keyword>
<evidence type="ECO:0000313" key="2">
    <source>
        <dbReference type="Proteomes" id="UP000005326"/>
    </source>
</evidence>
<name>B0MKW4_9FIRM</name>
<comment type="caution">
    <text evidence="1">The sequence shown here is derived from an EMBL/GenBank/DDBJ whole genome shotgun (WGS) entry which is preliminary data.</text>
</comment>
<protein>
    <submittedName>
        <fullName evidence="1">Uncharacterized protein</fullName>
    </submittedName>
</protein>
<proteinExistence type="predicted"/>
<accession>B0MKW4</accession>